<accession>A0A6A4HIW5</accession>
<evidence type="ECO:0000313" key="3">
    <source>
        <dbReference type="Proteomes" id="UP000799118"/>
    </source>
</evidence>
<organism evidence="2 3">
    <name type="scientific">Gymnopus androsaceus JB14</name>
    <dbReference type="NCBI Taxonomy" id="1447944"/>
    <lineage>
        <taxon>Eukaryota</taxon>
        <taxon>Fungi</taxon>
        <taxon>Dikarya</taxon>
        <taxon>Basidiomycota</taxon>
        <taxon>Agaricomycotina</taxon>
        <taxon>Agaricomycetes</taxon>
        <taxon>Agaricomycetidae</taxon>
        <taxon>Agaricales</taxon>
        <taxon>Marasmiineae</taxon>
        <taxon>Omphalotaceae</taxon>
        <taxon>Gymnopus</taxon>
    </lineage>
</organism>
<dbReference type="OrthoDB" id="8023605at2759"/>
<reference evidence="2" key="1">
    <citation type="journal article" date="2019" name="Environ. Microbiol.">
        <title>Fungal ecological strategies reflected in gene transcription - a case study of two litter decomposers.</title>
        <authorList>
            <person name="Barbi F."/>
            <person name="Kohler A."/>
            <person name="Barry K."/>
            <person name="Baskaran P."/>
            <person name="Daum C."/>
            <person name="Fauchery L."/>
            <person name="Ihrmark K."/>
            <person name="Kuo A."/>
            <person name="LaButti K."/>
            <person name="Lipzen A."/>
            <person name="Morin E."/>
            <person name="Grigoriev I.V."/>
            <person name="Henrissat B."/>
            <person name="Lindahl B."/>
            <person name="Martin F."/>
        </authorList>
    </citation>
    <scope>NUCLEOTIDE SEQUENCE</scope>
    <source>
        <strain evidence="2">JB14</strain>
    </source>
</reference>
<protein>
    <submittedName>
        <fullName evidence="2">Uncharacterized protein</fullName>
    </submittedName>
</protein>
<feature type="compositionally biased region" description="Basic and acidic residues" evidence="1">
    <location>
        <begin position="176"/>
        <end position="188"/>
    </location>
</feature>
<keyword evidence="3" id="KW-1185">Reference proteome</keyword>
<evidence type="ECO:0000256" key="1">
    <source>
        <dbReference type="SAM" id="MobiDB-lite"/>
    </source>
</evidence>
<dbReference type="EMBL" id="ML769503">
    <property type="protein sequence ID" value="KAE9397044.1"/>
    <property type="molecule type" value="Genomic_DNA"/>
</dbReference>
<feature type="compositionally biased region" description="Acidic residues" evidence="1">
    <location>
        <begin position="162"/>
        <end position="175"/>
    </location>
</feature>
<evidence type="ECO:0000313" key="2">
    <source>
        <dbReference type="EMBL" id="KAE9397044.1"/>
    </source>
</evidence>
<feature type="region of interest" description="Disordered" evidence="1">
    <location>
        <begin position="162"/>
        <end position="197"/>
    </location>
</feature>
<dbReference type="AlphaFoldDB" id="A0A6A4HIW5"/>
<proteinExistence type="predicted"/>
<gene>
    <name evidence="2" type="ORF">BT96DRAFT_823814</name>
</gene>
<sequence>MRNSIDENKRRELKEYERKYRHTIKDWDCKPGTLVQVRHTSIEKDLYRKMYPRYLGPLVVIQQTRGGSYIVAEMDGTVLKGKVGAFRVLLHVPRYEPIVLPEEIEDLIDMSMDQLEDMADREEKDEDVYKGEDFVFDAIPNLRLAPDDNPLEYAVRDKLDKEDVEIQEDEEDKDLIEDRQSLVEEQGVHTRAMRKKS</sequence>
<dbReference type="Proteomes" id="UP000799118">
    <property type="component" value="Unassembled WGS sequence"/>
</dbReference>
<name>A0A6A4HIW5_9AGAR</name>